<dbReference type="OrthoDB" id="429145at2759"/>
<reference evidence="1" key="1">
    <citation type="submission" date="2015-04" db="EMBL/GenBank/DDBJ databases">
        <authorList>
            <consortium name="Pathogen Informatics"/>
        </authorList>
    </citation>
    <scope>NUCLEOTIDE SEQUENCE [LARGE SCALE GENOMIC DNA]</scope>
    <source>
        <strain evidence="1">8A</strain>
    </source>
</reference>
<organism evidence="1 2">
    <name type="scientific">Plasmodium gallinaceum</name>
    <dbReference type="NCBI Taxonomy" id="5849"/>
    <lineage>
        <taxon>Eukaryota</taxon>
        <taxon>Sar</taxon>
        <taxon>Alveolata</taxon>
        <taxon>Apicomplexa</taxon>
        <taxon>Aconoidasida</taxon>
        <taxon>Haemosporida</taxon>
        <taxon>Plasmodiidae</taxon>
        <taxon>Plasmodium</taxon>
        <taxon>Plasmodium (Haemamoeba)</taxon>
    </lineage>
</organism>
<comment type="caution">
    <text evidence="1">The sequence shown here is derived from an EMBL/GenBank/DDBJ whole genome shotgun (WGS) entry which is preliminary data.</text>
</comment>
<keyword evidence="2" id="KW-1185">Reference proteome</keyword>
<protein>
    <submittedName>
        <fullName evidence="1">Uncharacterized protein</fullName>
    </submittedName>
</protein>
<name>A0A1J1GRP7_PLAGA</name>
<dbReference type="GeneID" id="39730875"/>
<dbReference type="AlphaFoldDB" id="A0A1J1GRP7"/>
<sequence length="102" mass="12690">MLNFYVLRFFFNNFRYENLSKKFIENIIKTGTFCRTMLPIFIPISIYQYIRQIDKERYTEELFYEHSKSDNLKSFYDSSMKNNDKNWRIQYDLYLIDKEVNS</sequence>
<dbReference type="OMA" id="KNWRIQY"/>
<evidence type="ECO:0000313" key="1">
    <source>
        <dbReference type="EMBL" id="CRG94950.1"/>
    </source>
</evidence>
<dbReference type="VEuPathDB" id="PlasmoDB:PGAL8A_00234700"/>
<dbReference type="Proteomes" id="UP000220797">
    <property type="component" value="Unassembled WGS sequence"/>
</dbReference>
<proteinExistence type="predicted"/>
<evidence type="ECO:0000313" key="2">
    <source>
        <dbReference type="Proteomes" id="UP000220797"/>
    </source>
</evidence>
<dbReference type="EMBL" id="CVMV01000032">
    <property type="protein sequence ID" value="CRG94950.1"/>
    <property type="molecule type" value="Genomic_DNA"/>
</dbReference>
<dbReference type="RefSeq" id="XP_028527763.1">
    <property type="nucleotide sequence ID" value="XM_028671073.1"/>
</dbReference>
<accession>A0A1J1GRP7</accession>
<gene>
    <name evidence="1" type="ORF">PGAL8A_00234700</name>
</gene>